<keyword evidence="3" id="KW-1185">Reference proteome</keyword>
<dbReference type="InterPro" id="IPR019734">
    <property type="entry name" value="TPR_rpt"/>
</dbReference>
<accession>A0A9X2F632</accession>
<evidence type="ECO:0000313" key="3">
    <source>
        <dbReference type="Proteomes" id="UP001155241"/>
    </source>
</evidence>
<dbReference type="PANTHER" id="PTHR45588:SF1">
    <property type="entry name" value="WW DOMAIN-CONTAINING PROTEIN"/>
    <property type="match status" value="1"/>
</dbReference>
<dbReference type="InterPro" id="IPR011990">
    <property type="entry name" value="TPR-like_helical_dom_sf"/>
</dbReference>
<proteinExistence type="predicted"/>
<comment type="caution">
    <text evidence="2">The sequence shown here is derived from an EMBL/GenBank/DDBJ whole genome shotgun (WGS) entry which is preliminary data.</text>
</comment>
<dbReference type="RefSeq" id="WP_252851017.1">
    <property type="nucleotide sequence ID" value="NZ_JAMXLR010000015.1"/>
</dbReference>
<keyword evidence="1" id="KW-0732">Signal</keyword>
<dbReference type="AlphaFoldDB" id="A0A9X2F632"/>
<protein>
    <recommendedName>
        <fullName evidence="4">Tetratricopeptide repeat protein</fullName>
    </recommendedName>
</protein>
<sequence>MQLPSLPRLLAITLVVVAGQQIANEALAAGDYGPFHWEITTTSAEAQRRFDEGMTWMHAFDHDEAIRSFEAAAKLDEDCAMAWWGVSIASGPQYNHPVMTEERTKRAWNAMQEAQKRIDHTTPVERALIEALRHRNAETEPDTEGRAKLNQAYADAMGELWNIHYNDPNIGALYAEARMVLKPWQLYVNGDRTPVEGTEEIVSTLERVLALAPNHPGALHLYIHAVEPSQQPARALFAADRLGGLVPISGHLNHMPSHIYVLTGQWEDAITRNEVAMAADDRYQESNDVPEVQNGYIIHNTHMLVFAASMCGREKEAMAAARHMWKDFDDLVDEEPDEIDPELAYLDRLMCCVYDVQKRFGRWQQLIDEEQVPPDGLVVTRAIWHANRAIAYAVLKDFDNAEEEYQASLAAMDEVPSDYPEIDRVNSLLNVTRHFAAGEIELQKSLAEEAKKNPAAAQEHLDLAIESLEKAVEFEDAARYGEPPEPTQPVRHTLGVAYLKAGRFIDAERVYREDLAEWPNNGWSLKGLSVALKAQNKTAQAHEADEQYQAVWGNPDHPIMSSCLCVEECCSHLMKP</sequence>
<reference evidence="2" key="1">
    <citation type="submission" date="2022-06" db="EMBL/GenBank/DDBJ databases">
        <title>Aeoliella straminimaris, a novel planctomycete from sediments.</title>
        <authorList>
            <person name="Vitorino I.R."/>
            <person name="Lage O.M."/>
        </authorList>
    </citation>
    <scope>NUCLEOTIDE SEQUENCE</scope>
    <source>
        <strain evidence="2">ICT_H6.2</strain>
    </source>
</reference>
<evidence type="ECO:0008006" key="4">
    <source>
        <dbReference type="Google" id="ProtNLM"/>
    </source>
</evidence>
<dbReference type="SUPFAM" id="SSF48452">
    <property type="entry name" value="TPR-like"/>
    <property type="match status" value="2"/>
</dbReference>
<organism evidence="2 3">
    <name type="scientific">Aeoliella straminimaris</name>
    <dbReference type="NCBI Taxonomy" id="2954799"/>
    <lineage>
        <taxon>Bacteria</taxon>
        <taxon>Pseudomonadati</taxon>
        <taxon>Planctomycetota</taxon>
        <taxon>Planctomycetia</taxon>
        <taxon>Pirellulales</taxon>
        <taxon>Lacipirellulaceae</taxon>
        <taxon>Aeoliella</taxon>
    </lineage>
</organism>
<gene>
    <name evidence="2" type="ORF">NG895_03255</name>
</gene>
<evidence type="ECO:0000256" key="1">
    <source>
        <dbReference type="SAM" id="SignalP"/>
    </source>
</evidence>
<feature type="signal peptide" evidence="1">
    <location>
        <begin position="1"/>
        <end position="28"/>
    </location>
</feature>
<dbReference type="Proteomes" id="UP001155241">
    <property type="component" value="Unassembled WGS sequence"/>
</dbReference>
<feature type="chain" id="PRO_5040749122" description="Tetratricopeptide repeat protein" evidence="1">
    <location>
        <begin position="29"/>
        <end position="576"/>
    </location>
</feature>
<dbReference type="EMBL" id="JAMXLR010000015">
    <property type="protein sequence ID" value="MCO6042917.1"/>
    <property type="molecule type" value="Genomic_DNA"/>
</dbReference>
<dbReference type="Gene3D" id="1.25.40.10">
    <property type="entry name" value="Tetratricopeptide repeat domain"/>
    <property type="match status" value="2"/>
</dbReference>
<dbReference type="SMART" id="SM00028">
    <property type="entry name" value="TPR"/>
    <property type="match status" value="3"/>
</dbReference>
<dbReference type="PANTHER" id="PTHR45588">
    <property type="entry name" value="TPR DOMAIN-CONTAINING PROTEIN"/>
    <property type="match status" value="1"/>
</dbReference>
<name>A0A9X2F632_9BACT</name>
<evidence type="ECO:0000313" key="2">
    <source>
        <dbReference type="EMBL" id="MCO6042917.1"/>
    </source>
</evidence>